<dbReference type="InterPro" id="IPR015424">
    <property type="entry name" value="PyrdxlP-dep_Trfase"/>
</dbReference>
<evidence type="ECO:0000256" key="5">
    <source>
        <dbReference type="ARBA" id="ARBA00022898"/>
    </source>
</evidence>
<dbReference type="EC" id="2.8.1.7" evidence="3"/>
<evidence type="ECO:0000256" key="2">
    <source>
        <dbReference type="ARBA" id="ARBA00010447"/>
    </source>
</evidence>
<dbReference type="InterPro" id="IPR015422">
    <property type="entry name" value="PyrdxlP-dep_Trfase_small"/>
</dbReference>
<feature type="compositionally biased region" description="Low complexity" evidence="7">
    <location>
        <begin position="25"/>
        <end position="56"/>
    </location>
</feature>
<dbReference type="GO" id="GO:0031071">
    <property type="term" value="F:cysteine desulfurase activity"/>
    <property type="evidence" value="ECO:0007669"/>
    <property type="project" value="UniProtKB-EC"/>
</dbReference>
<dbReference type="PANTHER" id="PTHR43586">
    <property type="entry name" value="CYSTEINE DESULFURASE"/>
    <property type="match status" value="1"/>
</dbReference>
<dbReference type="PANTHER" id="PTHR43586:SF8">
    <property type="entry name" value="CYSTEINE DESULFURASE 1, CHLOROPLASTIC"/>
    <property type="match status" value="1"/>
</dbReference>
<dbReference type="EMBL" id="BHZD01000001">
    <property type="protein sequence ID" value="GCD45822.1"/>
    <property type="molecule type" value="Genomic_DNA"/>
</dbReference>
<dbReference type="Pfam" id="PF00266">
    <property type="entry name" value="Aminotran_5"/>
    <property type="match status" value="1"/>
</dbReference>
<dbReference type="SUPFAM" id="SSF53383">
    <property type="entry name" value="PLP-dependent transferases"/>
    <property type="match status" value="1"/>
</dbReference>
<evidence type="ECO:0000256" key="4">
    <source>
        <dbReference type="ARBA" id="ARBA00022679"/>
    </source>
</evidence>
<dbReference type="Gene3D" id="3.40.640.10">
    <property type="entry name" value="Type I PLP-dependent aspartate aminotransferase-like (Major domain)"/>
    <property type="match status" value="1"/>
</dbReference>
<sequence length="620" mass="62257">MTTPEVTGLTAPLSALLGKGTKTGTADPAAPSAAATAPAVPADSAPGTSAATSPATAPNMGAAPGAGATVVPAAAMAGLPGMPPVPSAGSGTGGATSSAVPGTASAAPGAEHYLGFAAVPGMSAIPGTSAIAATQTVPDPNSVPATGTVPGVDAVPTMGTVPGMDAIPTTGATPAASAVPAPETAATVPTTPAVPGIPAAGAGPASVTQQFPGAQRGAFSPEMARRDVPILHRLVNGRPLVWLDNGATTQKPRQVIEAVAAFYGSANSNIHRGAHTMARDATALYEAGRAAVADFLGAPSPEEIVFVRGTTEAINLVAQTWGRANVGPGDDILVPVLEHHSDIVPWQQLAAETHARVVPVPLLPDGQIDQFAYADLLSSRTRLVAVSHASNVLGTVPPVAEMTALAHRYGAKVLVDGAQAVAHFPVDVQALDADFYAFSGHKLFAPTGIGALYAKPELLASTAPWQGGGNMIESVSFDRTTFAPAPHLFEAGTGHISGVVGLLAALDWLSSFDHEAIAAYETQLLAYAQQVLAAVPGLRVLGEAPDRIGVLAFTLAGHDPTAVAQALDLEGIAVRSGHHCAQPALAHYGLDSAVRASLALYNTPEEVDQLAASLLRIQQS</sequence>
<feature type="region of interest" description="Disordered" evidence="7">
    <location>
        <begin position="17"/>
        <end position="56"/>
    </location>
</feature>
<feature type="domain" description="Aminotransferase class V" evidence="8">
    <location>
        <begin position="241"/>
        <end position="610"/>
    </location>
</feature>
<dbReference type="InterPro" id="IPR010970">
    <property type="entry name" value="Cys_dSase_SufS"/>
</dbReference>
<dbReference type="GO" id="GO:0006534">
    <property type="term" value="P:cysteine metabolic process"/>
    <property type="evidence" value="ECO:0007669"/>
    <property type="project" value="InterPro"/>
</dbReference>
<comment type="catalytic activity">
    <reaction evidence="6">
        <text>(sulfur carrier)-H + L-cysteine = (sulfur carrier)-SH + L-alanine</text>
        <dbReference type="Rhea" id="RHEA:43892"/>
        <dbReference type="Rhea" id="RHEA-COMP:14737"/>
        <dbReference type="Rhea" id="RHEA-COMP:14739"/>
        <dbReference type="ChEBI" id="CHEBI:29917"/>
        <dbReference type="ChEBI" id="CHEBI:35235"/>
        <dbReference type="ChEBI" id="CHEBI:57972"/>
        <dbReference type="ChEBI" id="CHEBI:64428"/>
        <dbReference type="EC" id="2.8.1.7"/>
    </reaction>
</comment>
<gene>
    <name evidence="9" type="ORF">GKJPGBOP_05563</name>
</gene>
<keyword evidence="4" id="KW-0808">Transferase</keyword>
<dbReference type="Gene3D" id="3.90.1150.10">
    <property type="entry name" value="Aspartate Aminotransferase, domain 1"/>
    <property type="match status" value="1"/>
</dbReference>
<dbReference type="GO" id="GO:0030170">
    <property type="term" value="F:pyridoxal phosphate binding"/>
    <property type="evidence" value="ECO:0007669"/>
    <property type="project" value="InterPro"/>
</dbReference>
<comment type="similarity">
    <text evidence="2">Belongs to the class-V pyridoxal-phosphate-dependent aminotransferase family. Csd subfamily.</text>
</comment>
<keyword evidence="10" id="KW-1185">Reference proteome</keyword>
<dbReference type="InterPro" id="IPR015421">
    <property type="entry name" value="PyrdxlP-dep_Trfase_major"/>
</dbReference>
<comment type="caution">
    <text evidence="9">The sequence shown here is derived from an EMBL/GenBank/DDBJ whole genome shotgun (WGS) entry which is preliminary data.</text>
</comment>
<proteinExistence type="inferred from homology"/>
<organism evidence="9 10">
    <name type="scientific">Streptomyces paromomycinus</name>
    <name type="common">Streptomyces rimosus subsp. paromomycinus</name>
    <dbReference type="NCBI Taxonomy" id="92743"/>
    <lineage>
        <taxon>Bacteria</taxon>
        <taxon>Bacillati</taxon>
        <taxon>Actinomycetota</taxon>
        <taxon>Actinomycetes</taxon>
        <taxon>Kitasatosporales</taxon>
        <taxon>Streptomycetaceae</taxon>
        <taxon>Streptomyces</taxon>
    </lineage>
</organism>
<evidence type="ECO:0000256" key="6">
    <source>
        <dbReference type="ARBA" id="ARBA00050776"/>
    </source>
</evidence>
<dbReference type="CDD" id="cd06453">
    <property type="entry name" value="SufS_like"/>
    <property type="match status" value="1"/>
</dbReference>
<comment type="cofactor">
    <cofactor evidence="1">
        <name>pyridoxal 5'-phosphate</name>
        <dbReference type="ChEBI" id="CHEBI:597326"/>
    </cofactor>
</comment>
<accession>A0A401W939</accession>
<dbReference type="RefSeq" id="WP_125056287.1">
    <property type="nucleotide sequence ID" value="NZ_BHZD01000001.1"/>
</dbReference>
<evidence type="ECO:0000259" key="8">
    <source>
        <dbReference type="Pfam" id="PF00266"/>
    </source>
</evidence>
<protein>
    <recommendedName>
        <fullName evidence="3">cysteine desulfurase</fullName>
        <ecNumber evidence="3">2.8.1.7</ecNumber>
    </recommendedName>
</protein>
<evidence type="ECO:0000256" key="1">
    <source>
        <dbReference type="ARBA" id="ARBA00001933"/>
    </source>
</evidence>
<dbReference type="Proteomes" id="UP000286746">
    <property type="component" value="Unassembled WGS sequence"/>
</dbReference>
<keyword evidence="5" id="KW-0663">Pyridoxal phosphate</keyword>
<name>A0A401W939_STREY</name>
<evidence type="ECO:0000313" key="9">
    <source>
        <dbReference type="EMBL" id="GCD45822.1"/>
    </source>
</evidence>
<dbReference type="NCBIfam" id="TIGR01979">
    <property type="entry name" value="sufS"/>
    <property type="match status" value="1"/>
</dbReference>
<evidence type="ECO:0000256" key="3">
    <source>
        <dbReference type="ARBA" id="ARBA00012239"/>
    </source>
</evidence>
<reference evidence="9 10" key="1">
    <citation type="submission" date="2018-11" db="EMBL/GenBank/DDBJ databases">
        <title>Whole genome sequence of Streptomyces paromomycinus NBRC 15454(T).</title>
        <authorList>
            <person name="Komaki H."/>
            <person name="Tamura T."/>
        </authorList>
    </citation>
    <scope>NUCLEOTIDE SEQUENCE [LARGE SCALE GENOMIC DNA]</scope>
    <source>
        <strain evidence="9 10">NBRC 15454</strain>
    </source>
</reference>
<evidence type="ECO:0000313" key="10">
    <source>
        <dbReference type="Proteomes" id="UP000286746"/>
    </source>
</evidence>
<dbReference type="InterPro" id="IPR000192">
    <property type="entry name" value="Aminotrans_V_dom"/>
</dbReference>
<evidence type="ECO:0000256" key="7">
    <source>
        <dbReference type="SAM" id="MobiDB-lite"/>
    </source>
</evidence>
<dbReference type="AlphaFoldDB" id="A0A401W939"/>